<keyword evidence="1" id="KW-1133">Transmembrane helix</keyword>
<feature type="transmembrane region" description="Helical" evidence="1">
    <location>
        <begin position="175"/>
        <end position="200"/>
    </location>
</feature>
<feature type="transmembrane region" description="Helical" evidence="1">
    <location>
        <begin position="352"/>
        <end position="368"/>
    </location>
</feature>
<dbReference type="PANTHER" id="PTHR34473:SF2">
    <property type="entry name" value="UPF0699 TRANSMEMBRANE PROTEIN YDBT"/>
    <property type="match status" value="1"/>
</dbReference>
<dbReference type="AlphaFoldDB" id="A0A1G8CC00"/>
<dbReference type="PANTHER" id="PTHR34473">
    <property type="entry name" value="UPF0699 TRANSMEMBRANE PROTEIN YDBS"/>
    <property type="match status" value="1"/>
</dbReference>
<dbReference type="STRING" id="930129.SAMN05216352_101262"/>
<dbReference type="RefSeq" id="WP_091579795.1">
    <property type="nucleotide sequence ID" value="NZ_FNDU01000001.1"/>
</dbReference>
<evidence type="ECO:0000256" key="1">
    <source>
        <dbReference type="SAM" id="Phobius"/>
    </source>
</evidence>
<feature type="domain" description="YdbS-like PH" evidence="2">
    <location>
        <begin position="392"/>
        <end position="472"/>
    </location>
</feature>
<protein>
    <submittedName>
        <fullName evidence="3">Putative membrane protein</fullName>
    </submittedName>
</protein>
<proteinExistence type="predicted"/>
<dbReference type="EMBL" id="FNDU01000001">
    <property type="protein sequence ID" value="SDH42928.1"/>
    <property type="molecule type" value="Genomic_DNA"/>
</dbReference>
<feature type="transmembrane region" description="Helical" evidence="1">
    <location>
        <begin position="49"/>
        <end position="67"/>
    </location>
</feature>
<evidence type="ECO:0000313" key="4">
    <source>
        <dbReference type="Proteomes" id="UP000199017"/>
    </source>
</evidence>
<accession>A0A1G8CC00</accession>
<sequence>MNNWYKLHSASILLMFTSKVKDLLIPLLLTLFAGGTGYGSRFTSLLFPILIIVILLYSFLYWVSFRYQFYEGELRIKQGIFIKKKRYIRKNRVQSVDIVSGMFHRLLKVEKVKIETAGGGMEPEVELAAVKQKEAQFIRTQLRSVDVPNQSEGEEAKELGLSTERSFYYKVPLKSIIIAGFTSGKVGLVFSAAAALISQIDQFLPRGFYENSIGVLISKGAVFLTGILLVVAFIAWIISIFITVIQYGNFEISKNDKELIISRGLLEKRHLTLQLNRITSVRYVCNPIRQWLGVWSIYVDSAGGGSKEEQLSTLLLPLGSRKEIDHLMKEVLPYAQMPETIQPLPKKAALRYIIRTSIIWWLLTFPVMCFLPNGWVFFILPLSFSYLGWLRYKDSGFTLRRNQCVLQTRLFSLSCNILPKNQIQSITYQQSFFQKKRKLYTLSADILSTTGGRTFQLNDMETDEHQNIFEWYKRNNK</sequence>
<dbReference type="Pfam" id="PF03703">
    <property type="entry name" value="bPH_2"/>
    <property type="match status" value="3"/>
</dbReference>
<dbReference type="PIRSF" id="PIRSF026631">
    <property type="entry name" value="UCP026631"/>
    <property type="match status" value="1"/>
</dbReference>
<feature type="domain" description="YdbS-like PH" evidence="2">
    <location>
        <begin position="251"/>
        <end position="317"/>
    </location>
</feature>
<dbReference type="InterPro" id="IPR014529">
    <property type="entry name" value="UCP026631"/>
</dbReference>
<evidence type="ECO:0000313" key="3">
    <source>
        <dbReference type="EMBL" id="SDH42928.1"/>
    </source>
</evidence>
<feature type="transmembrane region" description="Helical" evidence="1">
    <location>
        <begin position="220"/>
        <end position="245"/>
    </location>
</feature>
<dbReference type="InterPro" id="IPR005182">
    <property type="entry name" value="YdbS-like_PH"/>
</dbReference>
<dbReference type="OrthoDB" id="2195155at2"/>
<evidence type="ECO:0000259" key="2">
    <source>
        <dbReference type="Pfam" id="PF03703"/>
    </source>
</evidence>
<dbReference type="Proteomes" id="UP000199017">
    <property type="component" value="Unassembled WGS sequence"/>
</dbReference>
<reference evidence="3 4" key="1">
    <citation type="submission" date="2016-10" db="EMBL/GenBank/DDBJ databases">
        <authorList>
            <person name="de Groot N.N."/>
        </authorList>
    </citation>
    <scope>NUCLEOTIDE SEQUENCE [LARGE SCALE GENOMIC DNA]</scope>
    <source>
        <strain evidence="4">P4B,CCM 7963,CECT 7998,DSM 25260,IBRC-M 10614,KCTC 13821</strain>
    </source>
</reference>
<gene>
    <name evidence="3" type="ORF">SAMN05216352_101262</name>
</gene>
<name>A0A1G8CC00_9BACI</name>
<organism evidence="3 4">
    <name type="scientific">Alteribacillus bidgolensis</name>
    <dbReference type="NCBI Taxonomy" id="930129"/>
    <lineage>
        <taxon>Bacteria</taxon>
        <taxon>Bacillati</taxon>
        <taxon>Bacillota</taxon>
        <taxon>Bacilli</taxon>
        <taxon>Bacillales</taxon>
        <taxon>Bacillaceae</taxon>
        <taxon>Alteribacillus</taxon>
    </lineage>
</organism>
<keyword evidence="1" id="KW-0812">Transmembrane</keyword>
<feature type="domain" description="YdbS-like PH" evidence="2">
    <location>
        <begin position="62"/>
        <end position="142"/>
    </location>
</feature>
<keyword evidence="4" id="KW-1185">Reference proteome</keyword>
<keyword evidence="1" id="KW-0472">Membrane</keyword>